<sequence>MRELEEAIQLRSEGKHKQANEMLIKLTRNYPENAVIHYQCAWSFDVMGLESEAVPYYEKSIALGLEGEDLEGALLGLGSTYRTLGEFEKSKATFLTGIERFPTNYAMKVFYSMTLYNLNDHDSSMEILLKCVAETSSDPTIKSYKKAIEFYSDQLDKQW</sequence>
<dbReference type="SUPFAM" id="SSF48452">
    <property type="entry name" value="TPR-like"/>
    <property type="match status" value="1"/>
</dbReference>
<comment type="caution">
    <text evidence="2">The sequence shown here is derived from an EMBL/GenBank/DDBJ whole genome shotgun (WGS) entry which is preliminary data.</text>
</comment>
<dbReference type="InterPro" id="IPR011990">
    <property type="entry name" value="TPR-like_helical_dom_sf"/>
</dbReference>
<proteinExistence type="predicted"/>
<dbReference type="OrthoDB" id="193829at2"/>
<dbReference type="EMBL" id="MJEH01000009">
    <property type="protein sequence ID" value="OEH93770.1"/>
    <property type="molecule type" value="Genomic_DNA"/>
</dbReference>
<dbReference type="InterPro" id="IPR041656">
    <property type="entry name" value="TPR_5"/>
</dbReference>
<protein>
    <recommendedName>
        <fullName evidence="1">Tetratrico peptide repeat group 5 domain-containing protein</fullName>
    </recommendedName>
</protein>
<evidence type="ECO:0000313" key="3">
    <source>
        <dbReference type="Proteomes" id="UP000095209"/>
    </source>
</evidence>
<dbReference type="Proteomes" id="UP000095209">
    <property type="component" value="Unassembled WGS sequence"/>
</dbReference>
<keyword evidence="3" id="KW-1185">Reference proteome</keyword>
<gene>
    <name evidence="2" type="ORF">BFG57_11340</name>
</gene>
<reference evidence="2 3" key="1">
    <citation type="submission" date="2016-08" db="EMBL/GenBank/DDBJ databases">
        <title>Genome of Bacillus solimangrovi GH2-4.</title>
        <authorList>
            <person name="Lim S."/>
            <person name="Kim B.-C."/>
        </authorList>
    </citation>
    <scope>NUCLEOTIDE SEQUENCE [LARGE SCALE GENOMIC DNA]</scope>
    <source>
        <strain evidence="2 3">GH2-4</strain>
    </source>
</reference>
<dbReference type="Pfam" id="PF12688">
    <property type="entry name" value="TPR_5"/>
    <property type="match status" value="1"/>
</dbReference>
<dbReference type="AlphaFoldDB" id="A0A1E5LI65"/>
<evidence type="ECO:0000313" key="2">
    <source>
        <dbReference type="EMBL" id="OEH93770.1"/>
    </source>
</evidence>
<evidence type="ECO:0000259" key="1">
    <source>
        <dbReference type="Pfam" id="PF12688"/>
    </source>
</evidence>
<dbReference type="RefSeq" id="WP_069716199.1">
    <property type="nucleotide sequence ID" value="NZ_MJEH01000009.1"/>
</dbReference>
<dbReference type="STRING" id="1305675.BFG57_11340"/>
<feature type="domain" description="Tetratrico peptide repeat group 5" evidence="1">
    <location>
        <begin position="35"/>
        <end position="155"/>
    </location>
</feature>
<accession>A0A1E5LI65</accession>
<name>A0A1E5LI65_9BACI</name>
<dbReference type="Gene3D" id="1.25.40.10">
    <property type="entry name" value="Tetratricopeptide repeat domain"/>
    <property type="match status" value="1"/>
</dbReference>
<organism evidence="2 3">
    <name type="scientific">Bacillus solimangrovi</name>
    <dbReference type="NCBI Taxonomy" id="1305675"/>
    <lineage>
        <taxon>Bacteria</taxon>
        <taxon>Bacillati</taxon>
        <taxon>Bacillota</taxon>
        <taxon>Bacilli</taxon>
        <taxon>Bacillales</taxon>
        <taxon>Bacillaceae</taxon>
        <taxon>Bacillus</taxon>
    </lineage>
</organism>